<comment type="caution">
    <text evidence="2">The sequence shown here is derived from an EMBL/GenBank/DDBJ whole genome shotgun (WGS) entry which is preliminary data.</text>
</comment>
<evidence type="ECO:0000256" key="1">
    <source>
        <dbReference type="SAM" id="MobiDB-lite"/>
    </source>
</evidence>
<reference evidence="2 3" key="1">
    <citation type="submission" date="2016-03" db="EMBL/GenBank/DDBJ databases">
        <title>Genome sequence of Variovorax paradoxus KB5.</title>
        <authorList>
            <person name="Jeong H."/>
            <person name="Hong C.E."/>
            <person name="Jo S.H."/>
            <person name="Park J.M."/>
        </authorList>
    </citation>
    <scope>NUCLEOTIDE SEQUENCE [LARGE SCALE GENOMIC DNA]</scope>
    <source>
        <strain evidence="2 3">KB5</strain>
    </source>
</reference>
<dbReference type="AlphaFoldDB" id="A0AA91ICH6"/>
<feature type="compositionally biased region" description="Acidic residues" evidence="1">
    <location>
        <begin position="78"/>
        <end position="93"/>
    </location>
</feature>
<protein>
    <submittedName>
        <fullName evidence="2">Uncharacterized protein</fullName>
    </submittedName>
</protein>
<proteinExistence type="predicted"/>
<name>A0AA91ICH6_VARPD</name>
<organism evidence="2 3">
    <name type="scientific">Variovorax paradoxus</name>
    <dbReference type="NCBI Taxonomy" id="34073"/>
    <lineage>
        <taxon>Bacteria</taxon>
        <taxon>Pseudomonadati</taxon>
        <taxon>Pseudomonadota</taxon>
        <taxon>Betaproteobacteria</taxon>
        <taxon>Burkholderiales</taxon>
        <taxon>Comamonadaceae</taxon>
        <taxon>Variovorax</taxon>
    </lineage>
</organism>
<evidence type="ECO:0000313" key="3">
    <source>
        <dbReference type="Proteomes" id="UP000077852"/>
    </source>
</evidence>
<feature type="region of interest" description="Disordered" evidence="1">
    <location>
        <begin position="74"/>
        <end position="93"/>
    </location>
</feature>
<dbReference type="EMBL" id="LVHG01000027">
    <property type="protein sequence ID" value="OAK66149.1"/>
    <property type="molecule type" value="Genomic_DNA"/>
</dbReference>
<gene>
    <name evidence="2" type="ORF">A3K87_10375</name>
</gene>
<evidence type="ECO:0000313" key="2">
    <source>
        <dbReference type="EMBL" id="OAK66149.1"/>
    </source>
</evidence>
<sequence>MEDVKILQIMPAEGWVAVYDGGDDGEMEEPLACFALVQVDYKNGDGPQTEVRGMAPDEKLMAFVEDAENFVTIRRAEESEDDDEEEDESETED</sequence>
<accession>A0AA91ICH6</accession>
<dbReference type="RefSeq" id="WP_081266737.1">
    <property type="nucleotide sequence ID" value="NZ_LVHG01000027.1"/>
</dbReference>
<dbReference type="Proteomes" id="UP000077852">
    <property type="component" value="Unassembled WGS sequence"/>
</dbReference>